<evidence type="ECO:0000313" key="2">
    <source>
        <dbReference type="Proteomes" id="UP000000715"/>
    </source>
</evidence>
<keyword evidence="2" id="KW-1185">Reference proteome</keyword>
<dbReference type="Gene3D" id="2.40.10.10">
    <property type="entry name" value="Trypsin-like serine proteases"/>
    <property type="match status" value="1"/>
</dbReference>
<dbReference type="PANTHER" id="PTHR14389">
    <property type="entry name" value="SI:CH1073-475A24.1"/>
    <property type="match status" value="1"/>
</dbReference>
<dbReference type="GO" id="GO:0008233">
    <property type="term" value="F:peptidase activity"/>
    <property type="evidence" value="ECO:0007669"/>
    <property type="project" value="UniProtKB-KW"/>
</dbReference>
<dbReference type="AlphaFoldDB" id="A0A8U0NDX5"/>
<dbReference type="KEGG" id="mpuf:101674411"/>
<dbReference type="PANTHER" id="PTHR14389:SF14">
    <property type="entry name" value="SERINE PROTEASE FAM111A"/>
    <property type="match status" value="1"/>
</dbReference>
<keyword evidence="3" id="KW-0378">Hydrolase</keyword>
<evidence type="ECO:0000256" key="1">
    <source>
        <dbReference type="SAM" id="MobiDB-lite"/>
    </source>
</evidence>
<dbReference type="OrthoDB" id="10025068at2759"/>
<dbReference type="RefSeq" id="XP_004777688.2">
    <property type="nucleotide sequence ID" value="XM_004777631.3"/>
</dbReference>
<protein>
    <submittedName>
        <fullName evidence="3">Serine protease FAM111A</fullName>
    </submittedName>
</protein>
<dbReference type="SUPFAM" id="SSF50494">
    <property type="entry name" value="Trypsin-like serine proteases"/>
    <property type="match status" value="1"/>
</dbReference>
<dbReference type="GO" id="GO:0000785">
    <property type="term" value="C:chromatin"/>
    <property type="evidence" value="ECO:0007669"/>
    <property type="project" value="TreeGrafter"/>
</dbReference>
<accession>A0A8U0NDX5</accession>
<keyword evidence="3" id="KW-0645">Protease</keyword>
<organism evidence="2 3">
    <name type="scientific">Mustela putorius furo</name>
    <name type="common">European domestic ferret</name>
    <name type="synonym">Mustela furo</name>
    <dbReference type="NCBI Taxonomy" id="9669"/>
    <lineage>
        <taxon>Eukaryota</taxon>
        <taxon>Metazoa</taxon>
        <taxon>Chordata</taxon>
        <taxon>Craniata</taxon>
        <taxon>Vertebrata</taxon>
        <taxon>Euteleostomi</taxon>
        <taxon>Mammalia</taxon>
        <taxon>Eutheria</taxon>
        <taxon>Laurasiatheria</taxon>
        <taxon>Carnivora</taxon>
        <taxon>Caniformia</taxon>
        <taxon>Musteloidea</taxon>
        <taxon>Mustelidae</taxon>
        <taxon>Mustelinae</taxon>
        <taxon>Mustela</taxon>
    </lineage>
</organism>
<dbReference type="CTD" id="63901"/>
<feature type="region of interest" description="Disordered" evidence="1">
    <location>
        <begin position="27"/>
        <end position="64"/>
    </location>
</feature>
<name>A0A8U0NDX5_MUSPF</name>
<dbReference type="GeneID" id="101674411"/>
<feature type="compositionally biased region" description="Polar residues" evidence="1">
    <location>
        <begin position="27"/>
        <end position="37"/>
    </location>
</feature>
<dbReference type="GO" id="GO:0006260">
    <property type="term" value="P:DNA replication"/>
    <property type="evidence" value="ECO:0007669"/>
    <property type="project" value="TreeGrafter"/>
</dbReference>
<dbReference type="GO" id="GO:0005634">
    <property type="term" value="C:nucleus"/>
    <property type="evidence" value="ECO:0007669"/>
    <property type="project" value="TreeGrafter"/>
</dbReference>
<dbReference type="InterPro" id="IPR043504">
    <property type="entry name" value="Peptidase_S1_PA_chymotrypsin"/>
</dbReference>
<dbReference type="GO" id="GO:0006508">
    <property type="term" value="P:proteolysis"/>
    <property type="evidence" value="ECO:0007669"/>
    <property type="project" value="UniProtKB-KW"/>
</dbReference>
<proteinExistence type="predicted"/>
<dbReference type="Pfam" id="PF13365">
    <property type="entry name" value="Trypsin_2"/>
    <property type="match status" value="1"/>
</dbReference>
<gene>
    <name evidence="3" type="primary">FAM111A</name>
</gene>
<dbReference type="InterPro" id="IPR009003">
    <property type="entry name" value="Peptidase_S1_PA"/>
</dbReference>
<reference evidence="3" key="1">
    <citation type="submission" date="2025-08" db="UniProtKB">
        <authorList>
            <consortium name="RefSeq"/>
        </authorList>
    </citation>
    <scope>IDENTIFICATION</scope>
    <source>
        <tissue evidence="3">Brain</tissue>
    </source>
</reference>
<sequence>MSPKKRRSQIAFDEKRNRKIEHYFSQVNKNQENNSDIPQMKMGARKGPKDITNTQAQGPKDQTGLPKKTIYITLAVNSRKHMLTHSEGDSLYAALNTLKAVEKEIKTQQGKEMLVLGTEGIEGYINLGMPLSCFPESCHVLIKFAQSRSKQKERSPVFGRHDKVSPDCVKFYIHVIGKRKKRIVKSRHLHKEGCKLCVYAFKGETIKDALCKDGRFLSFLEKEDWRLIKNHDSILESTQTVDNLEGELFEIEVEKRMGFGAGASQNSESEERNTSVLREEFVAQYPSLQRESEKIRDNFKKKLEKKKNRASLFKLHKVNFGKLTRNSTPVKMHKLLSHLSDSVGYLSWDNNGNRGSATCFVLNELFILTCRHVVSDIVGKGIDPSRWADIIGQCVRVTFSYEGPPEKEENCFFIEPWFKVSDATLDYAVLQLKANGQRVPLGLYSRVAPAPSSGLIYIIGHPYGEAKSSDGCTVIPLEQRGEKFQEHPQPRGGENSSHDMQYIHMYTQRSFQKIAYDPDVITYDTSFYFGASGSPVFDAKGSLVAMHTAGITYNRQTGLSHIIEFGCTMESILLDMMRNHGQWFTEECINQPNTEQCVDPQDVEMVSEED</sequence>
<evidence type="ECO:0000313" key="3">
    <source>
        <dbReference type="RefSeq" id="XP_004777688.2"/>
    </source>
</evidence>
<dbReference type="Proteomes" id="UP000000715">
    <property type="component" value="Unplaced"/>
</dbReference>